<dbReference type="Proteomes" id="UP000228952">
    <property type="component" value="Unassembled WGS sequence"/>
</dbReference>
<evidence type="ECO:0000313" key="1">
    <source>
        <dbReference type="EMBL" id="PJA14351.1"/>
    </source>
</evidence>
<protein>
    <submittedName>
        <fullName evidence="1">Uncharacterized protein</fullName>
    </submittedName>
</protein>
<proteinExistence type="predicted"/>
<comment type="caution">
    <text evidence="1">The sequence shown here is derived from an EMBL/GenBank/DDBJ whole genome shotgun (WGS) entry which is preliminary data.</text>
</comment>
<dbReference type="AlphaFoldDB" id="A0A2M7W240"/>
<evidence type="ECO:0000313" key="2">
    <source>
        <dbReference type="Proteomes" id="UP000228952"/>
    </source>
</evidence>
<gene>
    <name evidence="1" type="ORF">COX64_02295</name>
</gene>
<sequence>MQTDTSREDTKKVAPVLQQLAEIYIPTELDIARARKDMFAEQLPYMKEDGRWQQYMVRAEDRNSSETRQILAKYRMKGNGVAEVSRKQIARELAEGEITQTNASKFAAERQIGQFAEAQVRLLDSKQLEILSVLIYKIKEFPIPKYADKTPSYFTKWVRNRLDYCITIASSTGITQETAIASLTAMNVMEGLSEYPLKGPKRICKTVTSAATTGIPLTLFNFECFDLSMGEDNKLRLNLETNSCKVTKPYYKEKEVELLQELKFLNIPVRLIKLIPDEELSFIFPVALAEQNRIDWNKAVSNIPTFVNKIQEAVSSNYGEVAEQVAVMTVMELGGEVFRKEFEDILEKLVALYPNIEKLVPVNIFREDLRFRKEKNRRIIGLPDNASRDLLMTQMNFATYSAELRAIRRCYGSDAILLLNESETSMARFSPIVNFFPGEENELLAVRMYT</sequence>
<organism evidence="1 2">
    <name type="scientific">Candidatus Dojkabacteria bacterium CG_4_10_14_0_2_um_filter_Dojkabacteria_WS6_41_15</name>
    <dbReference type="NCBI Taxonomy" id="2014249"/>
    <lineage>
        <taxon>Bacteria</taxon>
        <taxon>Candidatus Dojkabacteria</taxon>
    </lineage>
</organism>
<reference evidence="2" key="1">
    <citation type="submission" date="2017-09" db="EMBL/GenBank/DDBJ databases">
        <title>Depth-based differentiation of microbial function through sediment-hosted aquifers and enrichment of novel symbionts in the deep terrestrial subsurface.</title>
        <authorList>
            <person name="Probst A.J."/>
            <person name="Ladd B."/>
            <person name="Jarett J.K."/>
            <person name="Geller-Mcgrath D.E."/>
            <person name="Sieber C.M.K."/>
            <person name="Emerson J.B."/>
            <person name="Anantharaman K."/>
            <person name="Thomas B.C."/>
            <person name="Malmstrom R."/>
            <person name="Stieglmeier M."/>
            <person name="Klingl A."/>
            <person name="Woyke T."/>
            <person name="Ryan C.M."/>
            <person name="Banfield J.F."/>
        </authorList>
    </citation>
    <scope>NUCLEOTIDE SEQUENCE [LARGE SCALE GENOMIC DNA]</scope>
</reference>
<dbReference type="EMBL" id="PFQB01000054">
    <property type="protein sequence ID" value="PJA14351.1"/>
    <property type="molecule type" value="Genomic_DNA"/>
</dbReference>
<accession>A0A2M7W240</accession>
<name>A0A2M7W240_9BACT</name>